<dbReference type="EMBL" id="OE840782">
    <property type="protein sequence ID" value="CAD7592616.1"/>
    <property type="molecule type" value="Genomic_DNA"/>
</dbReference>
<dbReference type="AlphaFoldDB" id="A0A7R9PL54"/>
<reference evidence="1" key="1">
    <citation type="submission" date="2020-11" db="EMBL/GenBank/DDBJ databases">
        <authorList>
            <person name="Tran Van P."/>
        </authorList>
    </citation>
    <scope>NUCLEOTIDE SEQUENCE</scope>
</reference>
<evidence type="ECO:0000313" key="1">
    <source>
        <dbReference type="EMBL" id="CAD7592616.1"/>
    </source>
</evidence>
<name>A0A7R9PL54_TIMGE</name>
<proteinExistence type="predicted"/>
<organism evidence="1">
    <name type="scientific">Timema genevievae</name>
    <name type="common">Walking stick</name>
    <dbReference type="NCBI Taxonomy" id="629358"/>
    <lineage>
        <taxon>Eukaryota</taxon>
        <taxon>Metazoa</taxon>
        <taxon>Ecdysozoa</taxon>
        <taxon>Arthropoda</taxon>
        <taxon>Hexapoda</taxon>
        <taxon>Insecta</taxon>
        <taxon>Pterygota</taxon>
        <taxon>Neoptera</taxon>
        <taxon>Polyneoptera</taxon>
        <taxon>Phasmatodea</taxon>
        <taxon>Timematodea</taxon>
        <taxon>Timematoidea</taxon>
        <taxon>Timematidae</taxon>
        <taxon>Timema</taxon>
    </lineage>
</organism>
<protein>
    <submittedName>
        <fullName evidence="1">Uncharacterized protein</fullName>
    </submittedName>
</protein>
<accession>A0A7R9PL54</accession>
<gene>
    <name evidence="1" type="ORF">TGEB3V08_LOCUS4981</name>
</gene>
<sequence>MAEKLGLDYLSGALRGESLLLDPMFEIPGSDVMSVHITEDVVYNKSGPVYIRGKAVSEDEDQTIEVQARANAK</sequence>